<dbReference type="Proteomes" id="UP000294599">
    <property type="component" value="Unassembled WGS sequence"/>
</dbReference>
<dbReference type="SUPFAM" id="SSF53300">
    <property type="entry name" value="vWA-like"/>
    <property type="match status" value="1"/>
</dbReference>
<feature type="domain" description="VWFA" evidence="2">
    <location>
        <begin position="25"/>
        <end position="205"/>
    </location>
</feature>
<evidence type="ECO:0000256" key="1">
    <source>
        <dbReference type="SAM" id="SignalP"/>
    </source>
</evidence>
<reference evidence="3 4" key="1">
    <citation type="submission" date="2019-03" db="EMBL/GenBank/DDBJ databases">
        <title>Genomic Encyclopedia of Type Strains, Phase IV (KMG-IV): sequencing the most valuable type-strain genomes for metagenomic binning, comparative biology and taxonomic classification.</title>
        <authorList>
            <person name="Goeker M."/>
        </authorList>
    </citation>
    <scope>NUCLEOTIDE SEQUENCE [LARGE SCALE GENOMIC DNA]</scope>
    <source>
        <strain evidence="3 4">DSM 21944</strain>
    </source>
</reference>
<protein>
    <submittedName>
        <fullName evidence="3">von Willebrand factor type A domain-containing protein</fullName>
    </submittedName>
</protein>
<organism evidence="3 4">
    <name type="scientific">Pseudofulvimonas gallinarii</name>
    <dbReference type="NCBI Taxonomy" id="634155"/>
    <lineage>
        <taxon>Bacteria</taxon>
        <taxon>Pseudomonadati</taxon>
        <taxon>Pseudomonadota</taxon>
        <taxon>Gammaproteobacteria</taxon>
        <taxon>Lysobacterales</taxon>
        <taxon>Rhodanobacteraceae</taxon>
        <taxon>Pseudofulvimonas</taxon>
    </lineage>
</organism>
<gene>
    <name evidence="3" type="ORF">EDC25_12425</name>
</gene>
<dbReference type="SMART" id="SM00327">
    <property type="entry name" value="VWA"/>
    <property type="match status" value="1"/>
</dbReference>
<dbReference type="EMBL" id="SMAF01000024">
    <property type="protein sequence ID" value="TCS94050.1"/>
    <property type="molecule type" value="Genomic_DNA"/>
</dbReference>
<keyword evidence="1" id="KW-0732">Signal</keyword>
<evidence type="ECO:0000313" key="3">
    <source>
        <dbReference type="EMBL" id="TCS94050.1"/>
    </source>
</evidence>
<dbReference type="PROSITE" id="PS50234">
    <property type="entry name" value="VWFA"/>
    <property type="match status" value="1"/>
</dbReference>
<keyword evidence="4" id="KW-1185">Reference proteome</keyword>
<evidence type="ECO:0000313" key="4">
    <source>
        <dbReference type="Proteomes" id="UP000294599"/>
    </source>
</evidence>
<accession>A0A4R3L5H5</accession>
<dbReference type="InterPro" id="IPR002035">
    <property type="entry name" value="VWF_A"/>
</dbReference>
<dbReference type="Pfam" id="PF13519">
    <property type="entry name" value="VWA_2"/>
    <property type="match status" value="1"/>
</dbReference>
<feature type="chain" id="PRO_5030099238" evidence="1">
    <location>
        <begin position="21"/>
        <end position="326"/>
    </location>
</feature>
<comment type="caution">
    <text evidence="3">The sequence shown here is derived from an EMBL/GenBank/DDBJ whole genome shotgun (WGS) entry which is preliminary data.</text>
</comment>
<dbReference type="InterPro" id="IPR036465">
    <property type="entry name" value="vWFA_dom_sf"/>
</dbReference>
<proteinExistence type="predicted"/>
<name>A0A4R3L5H5_9GAMM</name>
<dbReference type="OrthoDB" id="9783818at2"/>
<sequence>MKLPAFLVLSALAAAFPASAQESGSAMLVLDASGSMWGQIDGRTKIELARDAVAGLLEDWQPGMSLGLMAYGHRRKGDCADIEVLREADGFNAAALRAQVNALSPKGMTPITASVREAAARLRFEERRATVILVSDGEETCNADPCALGRELEELGVDFTAHVVGFDIQDGSAAHRQLQCLAESTGGRYVRAGDGRSLVEALQSVAVAEPPPAAPDPAILAREGQEWMPGFALEPDLDVTLDKNAGATVGLDFEVGQPAEDCKAQCDASATCKGWHFEPTGSFFVGHPRCRLFGGGFAVRLKPEGSDWVAGIKPGEKLILVEESGE</sequence>
<feature type="signal peptide" evidence="1">
    <location>
        <begin position="1"/>
        <end position="20"/>
    </location>
</feature>
<dbReference type="RefSeq" id="WP_123521013.1">
    <property type="nucleotide sequence ID" value="NZ_JBHLWF010000010.1"/>
</dbReference>
<dbReference type="AlphaFoldDB" id="A0A4R3L5H5"/>
<dbReference type="Gene3D" id="3.40.50.410">
    <property type="entry name" value="von Willebrand factor, type A domain"/>
    <property type="match status" value="1"/>
</dbReference>
<evidence type="ECO:0000259" key="2">
    <source>
        <dbReference type="PROSITE" id="PS50234"/>
    </source>
</evidence>